<evidence type="ECO:0000259" key="8">
    <source>
        <dbReference type="PROSITE" id="PS50825"/>
    </source>
</evidence>
<keyword evidence="6" id="KW-0732">Signal</keyword>
<dbReference type="PROSITE" id="PS01180">
    <property type="entry name" value="CUB"/>
    <property type="match status" value="4"/>
</dbReference>
<dbReference type="InterPro" id="IPR050778">
    <property type="entry name" value="Cueball_EGF_LRP_Nidogen"/>
</dbReference>
<dbReference type="Pfam" id="PF02494">
    <property type="entry name" value="HYR"/>
    <property type="match status" value="1"/>
</dbReference>
<dbReference type="InterPro" id="IPR035914">
    <property type="entry name" value="Sperma_CUB_dom_sf"/>
</dbReference>
<feature type="transmembrane region" description="Helical" evidence="5">
    <location>
        <begin position="1868"/>
        <end position="1897"/>
    </location>
</feature>
<feature type="repeat" description="LDL-receptor class B" evidence="4">
    <location>
        <begin position="193"/>
        <end position="235"/>
    </location>
</feature>
<feature type="signal peptide" evidence="6">
    <location>
        <begin position="1"/>
        <end position="24"/>
    </location>
</feature>
<dbReference type="SMART" id="SM00042">
    <property type="entry name" value="CUB"/>
    <property type="match status" value="4"/>
</dbReference>
<dbReference type="PROSITE" id="PS51120">
    <property type="entry name" value="LDLRB"/>
    <property type="match status" value="5"/>
</dbReference>
<keyword evidence="10" id="KW-1185">Reference proteome</keyword>
<comment type="caution">
    <text evidence="3">Lacks conserved residue(s) required for the propagation of feature annotation.</text>
</comment>
<accession>A0A9Q1HBE2</accession>
<feature type="domain" description="CUB" evidence="7">
    <location>
        <begin position="1333"/>
        <end position="1451"/>
    </location>
</feature>
<dbReference type="PROSITE" id="PS50825">
    <property type="entry name" value="HYR"/>
    <property type="match status" value="1"/>
</dbReference>
<evidence type="ECO:0000256" key="4">
    <source>
        <dbReference type="PROSITE-ProRule" id="PRU00461"/>
    </source>
</evidence>
<evidence type="ECO:0000313" key="9">
    <source>
        <dbReference type="EMBL" id="KAJ8043047.1"/>
    </source>
</evidence>
<dbReference type="SUPFAM" id="SSF63825">
    <property type="entry name" value="YWTD domain"/>
    <property type="match status" value="4"/>
</dbReference>
<dbReference type="InterPro" id="IPR003410">
    <property type="entry name" value="HYR_dom"/>
</dbReference>
<dbReference type="InterPro" id="IPR011042">
    <property type="entry name" value="6-blade_b-propeller_TolB-like"/>
</dbReference>
<evidence type="ECO:0000259" key="7">
    <source>
        <dbReference type="PROSITE" id="PS01180"/>
    </source>
</evidence>
<dbReference type="GO" id="GO:0060070">
    <property type="term" value="P:canonical Wnt signaling pathway"/>
    <property type="evidence" value="ECO:0007669"/>
    <property type="project" value="TreeGrafter"/>
</dbReference>
<dbReference type="GO" id="GO:0017147">
    <property type="term" value="F:Wnt-protein binding"/>
    <property type="evidence" value="ECO:0007669"/>
    <property type="project" value="TreeGrafter"/>
</dbReference>
<protein>
    <submittedName>
        <fullName evidence="9">Low-density lipoprotein receptor-related protein 6</fullName>
    </submittedName>
</protein>
<comment type="caution">
    <text evidence="9">The sequence shown here is derived from an EMBL/GenBank/DDBJ whole genome shotgun (WGS) entry which is preliminary data.</text>
</comment>
<sequence>MDSRIAFLFLTLTLILQTGLLVEGQACVDTLTDSDGILDYPTTTLYENDLDCTWTFMAPAGMVVEVTFTTVDLEDDLMGTCFDTITVYDGPTESIPLTLPFCGEGPYWPQWPARFVSTSNLLSISMKTDSSVGGTGFRLEYKHVPPRIESIAAVNVDSPSIIQFNRFAFSLLDHIPLSQSTRPSALDFDPITEFFYYTDIGTGFIGRIKYDASSEEVLIQENVQTPLGVAVAYLTGLLYWTDFDRDEVSVSRLDGSFPKILVFPNSGCNSPRAITLSADQQDMFWTCAGKIMKAKADGTNSMALVEGLHDARAIVLDEDMYLYWVDVATSTVDRILTDGNGYEELFVHDSFSGVHSFALDSFSYFWSRDADKELIFVSRLNPTHIRTIAQVEASTMEGLYYYKSDQPIAQQHVCATGAAGCDELCFPQGASYICAEASTNLTTVSTEATTATPATVSTRGCVETISNSNGNLDYPSTAVEYENNLDCVFSFVAPAGLVVEITFTGIDLESDVGGICFDAITVFDGTPESTALSLPFCGDGPFWPPWPIRFLSTSNRLSVTMTTDTAITGTGFQLEYKHVPPRIESVAAVNVDSPSIIQFNRLALYLLDPIPLSQSTRPSALDFDPITEFFYYTDIGVGFIGRIKYNASLEEVLVQENVQTPLGVAVAYLTGLLYWTDFDRDEVSVSRLDGSFRRILIFPNSGCNSPRAITLSADQQEIFWTCMDKIMKANADGTSNETLVEGLHDARAIALDEDMYLYWVDVATSTVDRIKTDGSGYEELFLHGTFSGVHSFVLDSHNYFWSRDADKELIFINRQNPTQIRTISQTEASTMEGLYYYKSDKPIAQQHICATNAAGCEELCFPQGIPFICSEATTTTAPMILSTRDNISTSTAFSSSATPTTPTTVSSRTCVDTLSDSNGILDYPTTLHYENNLNCTWNFIAPSGLVVEITFNAIDLEPEVNGVCFDTITVYDGSPGSKELSLPFCGDGPFWPRSPIRFLSSSNRLSVTMETDHSETGTGFQLAYKHVPSRIESVAAVNVDSPSIIQFDRFAPYLFERILLSRSTRPSALDFDPITQFFYYTDIDIGFIGRIKYDASLEEVLVQENVQTPLGVAVAYLTGLLYWTDFDRDEVSVSRLDGSFPKILVFPNSGCNSPRAITLSADQQDIFWTCIGKIVKAKADGANRVTLVEGLHDGRAIVLDEDMYLYWVDVATSTVDRIKTDGSGYEELFEHELFSGVHSFVLDSFTYFWSRDADKELIFVNRQNPTHINTIAEVEASTMEGLYYYKSDKTIAQQHVCARDAAGCEELCFPRGASFMCVEATVTTPTTIPARVCNYTLTDRNGIVDYPGNAVNYTNNLNCTWNFIAPEGRVVEITFTTIDLEPRTSDVCFDMITVYDGVPGSRRFTSPFCGEGPYWPRWPVRFLSTSNRLSVTMETDSSKTGTGYQLQYKHELFRRESVAAIAVDTRSIVQFNRFSLLPFDRIPLVKSARPSALDFDPITEFFYYTDLDIGFIGRIKYDASSEEVLAEENINTPLGVAVAYLTGLLYWTDIGRDEVSVSRLDGSFRKTLVYPNGECNSPRAITLSADQQTIFWTCDGKIIKARADGSERETLVESLHEPRAIALDEDDYLYWVDVVTSSVDRIKADGSGYEELFVHDAFSRVHSFVLDSFAYFWSRDADKEIIYVDRHSPRRIGIITEAEPSTMEGVYYYKSDQPIAQQHACATGRSGCDELCLPQGASHTCVEVSPVVIDCPNDVIKTTSRSYERVSWNEPVARSRTSQQNGKILMHDTRSHTPGGLFGLGSTNVTYTFKDELSNNATCSFTVIIQSAASSTGIATTVATTSSFTPDTVLQTAKAMMNFGSSRSISNYIIYIIIGSIVLALVLIILITVGIMCLCGLECNCRPKSRRPRTDQPFGMTYMGHPNDGTTTMASFPQDINQEYLQLK</sequence>
<keyword evidence="5" id="KW-0812">Transmembrane</keyword>
<keyword evidence="2" id="KW-1015">Disulfide bond</keyword>
<dbReference type="SUPFAM" id="SSF49854">
    <property type="entry name" value="Spermadhesin, CUB domain"/>
    <property type="match status" value="4"/>
</dbReference>
<dbReference type="Gene3D" id="2.60.120.290">
    <property type="entry name" value="Spermadhesin, CUB domain"/>
    <property type="match status" value="4"/>
</dbReference>
<keyword evidence="5" id="KW-0472">Membrane</keyword>
<dbReference type="Pfam" id="PF00058">
    <property type="entry name" value="Ldl_recept_b"/>
    <property type="match status" value="1"/>
</dbReference>
<evidence type="ECO:0000256" key="3">
    <source>
        <dbReference type="PROSITE-ProRule" id="PRU00059"/>
    </source>
</evidence>
<organism evidence="9 10">
    <name type="scientific">Holothuria leucospilota</name>
    <name type="common">Black long sea cucumber</name>
    <name type="synonym">Mertensiothuria leucospilota</name>
    <dbReference type="NCBI Taxonomy" id="206669"/>
    <lineage>
        <taxon>Eukaryota</taxon>
        <taxon>Metazoa</taxon>
        <taxon>Echinodermata</taxon>
        <taxon>Eleutherozoa</taxon>
        <taxon>Echinozoa</taxon>
        <taxon>Holothuroidea</taxon>
        <taxon>Aspidochirotacea</taxon>
        <taxon>Aspidochirotida</taxon>
        <taxon>Holothuriidae</taxon>
        <taxon>Holothuria</taxon>
    </lineage>
</organism>
<feature type="domain" description="CUB" evidence="7">
    <location>
        <begin position="910"/>
        <end position="1027"/>
    </location>
</feature>
<keyword evidence="9" id="KW-0449">Lipoprotein</keyword>
<proteinExistence type="predicted"/>
<gene>
    <name evidence="9" type="ORF">HOLleu_09975</name>
</gene>
<keyword evidence="9" id="KW-0675">Receptor</keyword>
<dbReference type="CDD" id="cd00041">
    <property type="entry name" value="CUB"/>
    <property type="match status" value="4"/>
</dbReference>
<keyword evidence="1" id="KW-0677">Repeat</keyword>
<feature type="repeat" description="LDL-receptor class B" evidence="4">
    <location>
        <begin position="236"/>
        <end position="280"/>
    </location>
</feature>
<feature type="domain" description="CUB" evidence="7">
    <location>
        <begin position="461"/>
        <end position="579"/>
    </location>
</feature>
<feature type="repeat" description="LDL-receptor class B" evidence="4">
    <location>
        <begin position="1119"/>
        <end position="1163"/>
    </location>
</feature>
<dbReference type="InterPro" id="IPR000033">
    <property type="entry name" value="LDLR_classB_rpt"/>
</dbReference>
<dbReference type="EMBL" id="JAIZAY010000004">
    <property type="protein sequence ID" value="KAJ8043047.1"/>
    <property type="molecule type" value="Genomic_DNA"/>
</dbReference>
<dbReference type="Pfam" id="PF00431">
    <property type="entry name" value="CUB"/>
    <property type="match status" value="4"/>
</dbReference>
<reference evidence="9" key="1">
    <citation type="submission" date="2021-10" db="EMBL/GenBank/DDBJ databases">
        <title>Tropical sea cucumber genome reveals ecological adaptation and Cuvierian tubules defense mechanism.</title>
        <authorList>
            <person name="Chen T."/>
        </authorList>
    </citation>
    <scope>NUCLEOTIDE SEQUENCE</scope>
    <source>
        <strain evidence="9">Nanhai2018</strain>
        <tissue evidence="9">Muscle</tissue>
    </source>
</reference>
<dbReference type="InterPro" id="IPR000859">
    <property type="entry name" value="CUB_dom"/>
</dbReference>
<feature type="domain" description="HYR" evidence="8">
    <location>
        <begin position="1742"/>
        <end position="1827"/>
    </location>
</feature>
<dbReference type="GO" id="GO:0042813">
    <property type="term" value="F:Wnt receptor activity"/>
    <property type="evidence" value="ECO:0007669"/>
    <property type="project" value="TreeGrafter"/>
</dbReference>
<name>A0A9Q1HBE2_HOLLE</name>
<dbReference type="PANTHER" id="PTHR46513:SF13">
    <property type="entry name" value="EGF-LIKE DOMAIN-CONTAINING PROTEIN"/>
    <property type="match status" value="1"/>
</dbReference>
<dbReference type="GO" id="GO:0005886">
    <property type="term" value="C:plasma membrane"/>
    <property type="evidence" value="ECO:0007669"/>
    <property type="project" value="TreeGrafter"/>
</dbReference>
<evidence type="ECO:0000256" key="5">
    <source>
        <dbReference type="SAM" id="Phobius"/>
    </source>
</evidence>
<evidence type="ECO:0000256" key="2">
    <source>
        <dbReference type="ARBA" id="ARBA00023157"/>
    </source>
</evidence>
<evidence type="ECO:0000256" key="1">
    <source>
        <dbReference type="ARBA" id="ARBA00022737"/>
    </source>
</evidence>
<feature type="domain" description="CUB" evidence="7">
    <location>
        <begin position="27"/>
        <end position="144"/>
    </location>
</feature>
<dbReference type="SMART" id="SM00135">
    <property type="entry name" value="LY"/>
    <property type="match status" value="16"/>
</dbReference>
<feature type="repeat" description="LDL-receptor class B" evidence="4">
    <location>
        <begin position="671"/>
        <end position="715"/>
    </location>
</feature>
<feature type="repeat" description="LDL-receptor class B" evidence="4">
    <location>
        <begin position="1543"/>
        <end position="1587"/>
    </location>
</feature>
<feature type="chain" id="PRO_5040387626" evidence="6">
    <location>
        <begin position="25"/>
        <end position="1944"/>
    </location>
</feature>
<keyword evidence="5" id="KW-1133">Transmembrane helix</keyword>
<evidence type="ECO:0000256" key="6">
    <source>
        <dbReference type="SAM" id="SignalP"/>
    </source>
</evidence>
<evidence type="ECO:0000313" key="10">
    <source>
        <dbReference type="Proteomes" id="UP001152320"/>
    </source>
</evidence>
<dbReference type="Gene3D" id="2.120.10.30">
    <property type="entry name" value="TolB, C-terminal domain"/>
    <property type="match status" value="4"/>
</dbReference>
<dbReference type="OrthoDB" id="6116165at2759"/>
<dbReference type="Proteomes" id="UP001152320">
    <property type="component" value="Chromosome 4"/>
</dbReference>
<dbReference type="PANTHER" id="PTHR46513">
    <property type="entry name" value="VITELLOGENIN RECEPTOR-LIKE PROTEIN-RELATED-RELATED"/>
    <property type="match status" value="1"/>
</dbReference>